<evidence type="ECO:0000313" key="1">
    <source>
        <dbReference type="EMBL" id="SFY36898.1"/>
    </source>
</evidence>
<dbReference type="EMBL" id="FPJO01000020">
    <property type="protein sequence ID" value="SFY36898.1"/>
    <property type="molecule type" value="Genomic_DNA"/>
</dbReference>
<name>A0A1K2EP00_STRAR</name>
<dbReference type="Proteomes" id="UP000181909">
    <property type="component" value="Unassembled WGS sequence"/>
</dbReference>
<dbReference type="RefSeq" id="WP_143166564.1">
    <property type="nucleotide sequence ID" value="NZ_FPJO01000020.1"/>
</dbReference>
<dbReference type="AlphaFoldDB" id="A0A1K2EP00"/>
<accession>A0A1K2EP00</accession>
<dbReference type="STRING" id="1893.SAMN02787144_1020173"/>
<reference evidence="1 2" key="1">
    <citation type="submission" date="2016-11" db="EMBL/GenBank/DDBJ databases">
        <authorList>
            <person name="Jaros S."/>
            <person name="Januszkiewicz K."/>
            <person name="Wedrychowicz H."/>
        </authorList>
    </citation>
    <scope>NUCLEOTIDE SEQUENCE [LARGE SCALE GENOMIC DNA]</scope>
    <source>
        <strain evidence="1 2">OK807</strain>
    </source>
</reference>
<proteinExistence type="predicted"/>
<protein>
    <recommendedName>
        <fullName evidence="3">Excreted virulence factor EspC, type VII ESX diderm</fullName>
    </recommendedName>
</protein>
<sequence>MSDTEPVDPVGIPVFTGDLALLDTKVTALSGHGAAIATAAGDVHSSFGGLSAFYKAPEAEQLFATTAPVAA</sequence>
<evidence type="ECO:0000313" key="2">
    <source>
        <dbReference type="Proteomes" id="UP000181909"/>
    </source>
</evidence>
<organism evidence="1 2">
    <name type="scientific">Streptomyces atratus</name>
    <dbReference type="NCBI Taxonomy" id="1893"/>
    <lineage>
        <taxon>Bacteria</taxon>
        <taxon>Bacillati</taxon>
        <taxon>Actinomycetota</taxon>
        <taxon>Actinomycetes</taxon>
        <taxon>Kitasatosporales</taxon>
        <taxon>Streptomycetaceae</taxon>
        <taxon>Streptomyces</taxon>
    </lineage>
</organism>
<feature type="non-terminal residue" evidence="1">
    <location>
        <position position="71"/>
    </location>
</feature>
<gene>
    <name evidence="1" type="ORF">SAMN02787144_1020173</name>
</gene>
<evidence type="ECO:0008006" key="3">
    <source>
        <dbReference type="Google" id="ProtNLM"/>
    </source>
</evidence>
<dbReference type="OrthoDB" id="3917849at2"/>